<keyword evidence="9" id="KW-1015">Disulfide bond</keyword>
<dbReference type="SMART" id="SM00308">
    <property type="entry name" value="LH2"/>
    <property type="match status" value="1"/>
</dbReference>
<proteinExistence type="inferred from homology"/>
<evidence type="ECO:0000313" key="22">
    <source>
        <dbReference type="EMBL" id="CAH1238124.1"/>
    </source>
</evidence>
<reference evidence="22" key="1">
    <citation type="submission" date="2022-01" db="EMBL/GenBank/DDBJ databases">
        <authorList>
            <person name="Braso-Vives M."/>
        </authorList>
    </citation>
    <scope>NUCLEOTIDE SEQUENCE</scope>
</reference>
<dbReference type="SMART" id="SM00458">
    <property type="entry name" value="RICIN"/>
    <property type="match status" value="1"/>
</dbReference>
<dbReference type="PANTHER" id="PTHR10877">
    <property type="entry name" value="POLYCYSTIN FAMILY MEMBER"/>
    <property type="match status" value="1"/>
</dbReference>
<dbReference type="PANTHER" id="PTHR10877:SF194">
    <property type="entry name" value="LOCATION OF VULVA DEFECTIVE 1"/>
    <property type="match status" value="1"/>
</dbReference>
<dbReference type="PROSITE" id="PS50095">
    <property type="entry name" value="PLAT"/>
    <property type="match status" value="1"/>
</dbReference>
<evidence type="ECO:0000256" key="1">
    <source>
        <dbReference type="ARBA" id="ARBA00004141"/>
    </source>
</evidence>
<dbReference type="PROSITE" id="PS50041">
    <property type="entry name" value="C_TYPE_LECTIN_2"/>
    <property type="match status" value="1"/>
</dbReference>
<feature type="domain" description="C-type lectin" evidence="16">
    <location>
        <begin position="1148"/>
        <end position="1268"/>
    </location>
</feature>
<evidence type="ECO:0000259" key="19">
    <source>
        <dbReference type="PROSITE" id="PS50853"/>
    </source>
</evidence>
<dbReference type="SMART" id="SM00303">
    <property type="entry name" value="GPS"/>
    <property type="match status" value="1"/>
</dbReference>
<feature type="transmembrane region" description="Helical" evidence="14">
    <location>
        <begin position="2721"/>
        <end position="2740"/>
    </location>
</feature>
<keyword evidence="8 14" id="KW-0472">Membrane</keyword>
<comment type="subcellular location">
    <subcellularLocation>
        <location evidence="1">Membrane</location>
        <topology evidence="1">Multi-pass membrane protein</topology>
    </subcellularLocation>
</comment>
<protein>
    <submittedName>
        <fullName evidence="22">PKD1L3 protein</fullName>
    </submittedName>
</protein>
<evidence type="ECO:0000313" key="23">
    <source>
        <dbReference type="Proteomes" id="UP000838412"/>
    </source>
</evidence>
<comment type="caution">
    <text evidence="12">Lacks conserved residue(s) required for the propagation of feature annotation.</text>
</comment>
<dbReference type="Pfam" id="PF08685">
    <property type="entry name" value="GON"/>
    <property type="match status" value="1"/>
</dbReference>
<comment type="similarity">
    <text evidence="2">Belongs to the polycystin family.</text>
</comment>
<feature type="domain" description="Fibronectin type-III" evidence="19">
    <location>
        <begin position="779"/>
        <end position="869"/>
    </location>
</feature>
<evidence type="ECO:0000256" key="10">
    <source>
        <dbReference type="ARBA" id="ARBA00023180"/>
    </source>
</evidence>
<sequence length="3050" mass="340405">MLGPEPSGPGFDSPDATDVVPRCRDGYIVPCVAQRWQVDKLRCGSGFRAPDGNMAECDPDHISPCCSWVGWCGSTEQHCACSKCVDYRAAGKTTSAYYPLYPSSSCLEPIWVYCDMTKDPGKEIMDLPPENDNFAKSGYNETLRDIIGFTNFSKIALEFSPCGVHVDVSNTHYATTTGRSSVAYGHASDCFPRPEWVNGSYRPVDDFDGEFKVDLSGTQTRLRDDVYWGIWGKPDGLGITNFSMTANRTVVTAKCGGYCGGCAPAFMWLEPSTCTPKEVSYQIVFQPPDDQTALCLQLNLTFAPCDPMENTQRWRWDSGRLLRNLHNDSCLEVNSSNNNALRKNPQCNAASPLQRFERSHVIVKNINTSLCLDVDDIDNPSAPVLRECASSSSLLWPFENRGQDFYSNRKALPSPMALKVNWTMEQAVKLTWKSPKFTCDALYGYIIRVNKSEDGTLGYYHSSTLWKRIEGLEVGKAYKATANAVWSGGISHESSTLEFGTRPSRPENFNISDVTEHTISLNWTASTGDVVSYRVNCVPSDGEGKRYWKRVPSDAFNHTCAGLDSGVMYNVTVAAETALRRGRTTGAVAITLLDPPSDFKVIDATASSLTLNWTVGTSATRLHFYTVQVCFLPPTSQPCPYIEENAENNATQLEIKELQPTSGYSVTLVAVGYYEDSDPITIQGATLPLPPDNVTAIVATDAFTVKWDYVTFDILLGFNVTLTASGLADSVQSVGMTVREASFSGLQLATLYRVEITAVTMNYSESEPAVVNVTTDTDPPTALTIQKISSTSVDITWIAPVATLQSYRLERTNSSGQKLPDVTISPSASRYTVTGLAPVSEYNISLYAVSHVGQSEPITVTVVTETDPPTSVRWLTPALNSITLTWVSPLAEILNYNVAYRPTDDSVFVYLNPPPGPQDTGCLLNGLLTDTLYVINISAVSTYGESEHVVISASTGVNIAQGVTAYQTSTLGSGGAASRAVDGNTDPVFSAGSCSHTQVEADPSWWVDLGQRHMIERVTIFSRQDCCWERLNPFNIHIGDSTQVNTNPKCGGDHQIDNGTPITIPCPGMRGRTFANDNCRSDYTKCLDSRLVHVHPDPTSVLIYHSHPNVADTTLDHHPILNGYPRHVLPEVKASSSEATSGGQCLFLPDKTYFASHDTRTYSDAQGECQRQGGIVAIPRDEDEYLNIVLLKNCVNSGDQFWLGIRKTSGVWRDDRGAALGNFTSWAPNEPNSSTFTCAHFVFGDEGGQRGDNWADAGCRNHFRYVCEIEDGTTTTTTFMTAGETSVRSTIVPPTTLHTTEDVTAAPTLSTTGTCGLSAFLHVRWSDCGLAGADLASVGVVTLQACADACCANATCLSFQHNINSDCHLKNTACSAGEKVFTFAGNMYDRIDLPGAWLTPHSSWVVDSTGTPWVSNGVTYDAAKALDGDTGTYWNPLTDRHHNNWNITLDLTAPHTLTRIAVNNYGDTLHDVAAFTLQSTQVASPYNWEDVVSVTNVQGGTDDRREFGGFQGTARYWRFVITRTHSGYQPWLRELNLFGTPSGTTTGGPSATPPPTPPTTTDIFHQLHRDTAPEPQSPWCIRAIEEVHRLSTRPGSPQDLMTLANLTSQLTYRCKTTELNLEKLDKGDYTTSLSVSAVSSMADRLLNFNGTVTFDEIYQVSEYLIDIIDSFFTLNTFHHDHLAVNKTEAVYDQLYLTPRQRYDKEQQRARALADLKGREMEARREATRSCVDALDKIASALLSKANRSTVVSIVSYSIGVHVGRSTPGEIGNMTLNVTWGSMTFPSSSSMFGSLDSNAAIGFKTTEFAENPFVWDDTADFVTSSVLGLDMNADNGTAIRVAGLSEDFVFVLLNPPLDSSTRSTFEYNPITNKTINIHPVNVTDARSGLLINLIPATAGEVYHVYLGLDFKPNSTHYDIKETFPTTGSSDETYSILVVDIPDAGVYNIGVERDDKTGNDTYTFGTIVLGCRWWDEKEEAWSSEGCRVGSYSDINVTECLCNHLTSFGADFVTPPNTIDFSTVFAKFAKLSDNAVVFSTVIVIICLYFIALPFLRRQDRKDLIRWQMRMLPDNGILNDYFYHIAVFTGNLGGAGTTSRVAFNLMAETEETGVRIFDYNRYKGKIFQRGSVDNFIMSTEKCLGPLQFLRVWHDNSGKGDGKSWYIEKVVIQDLQTDDKWVFIFNKWLAVEKDDGLVDRIAPTAGKEELTSFLYLFFTSARQNLSDGHLWLSVFSRPTRSYFTRVQRWSCCLSILFTTMIANAMWYRTDDNVGTTTSLRLGPFEFTLHQLYVSVMSTLTVVPVNVALVQIFRTTRPRHKEERDKQLDRAERRSRKRMLPHWCVYVGWVLVFLVVAASAFFTVLYSMEWGAAKANKWFSTFMLSFFQSTFVVEPLKVMLVALAISSVCKRPLDEKSGTEDEDRDWKISQDQEWHVQTVEEVEAIERLKNMKPPRPADLEEARRRREVHLRMQRTIKELAFFTVFVSVLLFISSNNTSPEAHVMHKFIRQGIVDSMAKKVNSTDTFWWWLENTFVPAMYPAAWYNGKQLLWQETQYMNTMESFRVGPPRIRVLRSGYGPCQTKPELLPMFTPCIEAYSWSDEDTGDYGHRWAPLTGNKSDKHWTYQTGSDLEGLPVMGTMGTYKGGGYVATLGTLRQEALNTIRALKNENWIDRQARAVFVDFTVYNANINLFSTVTMLMELILTGGTIHSHSVSVYRLFNYVGSSGHLVLAAQIVFILFLIYFMFHEYKKMKKEKCKYFKSFWNCIEFISIILSLMAIAMFVVKFIMTNMAIHTLLQSKGRWGIEVFVNFQRIAFWDAVYTQISAILVFTNIMKFMRILVFSRHVAILQASINAMKRDLFSFCTMFMIAFVAFCQAAYILFHTELKHYFTLEKTLQTTFTMMLGNVDITEVSNIYTIMGPIFMLSFMFSIYFLLMNFLMSIVCDSIGEHGQGYDEELVNLLWNSISSVLGVRGRKKVEVEVEDSEDLPPVATDKLEIVIDQLFLKVIRLSVNDERDERWRAKYKDSKETLTNKAPSNTTNKKCKAQVRSAATLEE</sequence>
<evidence type="ECO:0000256" key="2">
    <source>
        <dbReference type="ARBA" id="ARBA00007200"/>
    </source>
</evidence>
<dbReference type="EMBL" id="OV696695">
    <property type="protein sequence ID" value="CAH1238124.1"/>
    <property type="molecule type" value="Genomic_DNA"/>
</dbReference>
<gene>
    <name evidence="22" type="primary">PKD1L3</name>
    <name evidence="22" type="ORF">BLAG_LOCUS2850</name>
</gene>
<dbReference type="InterPro" id="IPR046338">
    <property type="entry name" value="GAIN_dom_sf"/>
</dbReference>
<dbReference type="GO" id="GO:0008270">
    <property type="term" value="F:zinc ion binding"/>
    <property type="evidence" value="ECO:0007669"/>
    <property type="project" value="InterPro"/>
</dbReference>
<dbReference type="Pfam" id="PF01477">
    <property type="entry name" value="PLAT"/>
    <property type="match status" value="1"/>
</dbReference>
<dbReference type="InterPro" id="IPR013122">
    <property type="entry name" value="PKD1_2_channel"/>
</dbReference>
<dbReference type="Pfam" id="PF00041">
    <property type="entry name" value="fn3"/>
    <property type="match status" value="4"/>
</dbReference>
<feature type="transmembrane region" description="Helical" evidence="14">
    <location>
        <begin position="2854"/>
        <end position="2876"/>
    </location>
</feature>
<dbReference type="SUPFAM" id="SSF49723">
    <property type="entry name" value="Lipase/lipooxygenase domain (PLAT/LH2 domain)"/>
    <property type="match status" value="1"/>
</dbReference>
<dbReference type="InterPro" id="IPR003961">
    <property type="entry name" value="FN3_dom"/>
</dbReference>
<dbReference type="Pfam" id="PF00059">
    <property type="entry name" value="Lectin_C"/>
    <property type="match status" value="1"/>
</dbReference>
<dbReference type="Pfam" id="PF20519">
    <property type="entry name" value="Polycystin_dom"/>
    <property type="match status" value="1"/>
</dbReference>
<feature type="transmembrane region" description="Helical" evidence="14">
    <location>
        <begin position="2284"/>
        <end position="2307"/>
    </location>
</feature>
<keyword evidence="3 14" id="KW-0812">Transmembrane</keyword>
<dbReference type="InterPro" id="IPR001304">
    <property type="entry name" value="C-type_lectin-like"/>
</dbReference>
<dbReference type="PROSITE" id="PS51046">
    <property type="entry name" value="GON"/>
    <property type="match status" value="1"/>
</dbReference>
<keyword evidence="6" id="KW-0106">Calcium</keyword>
<evidence type="ECO:0000259" key="20">
    <source>
        <dbReference type="PROSITE" id="PS50948"/>
    </source>
</evidence>
<dbReference type="Proteomes" id="UP000838412">
    <property type="component" value="Chromosome 10"/>
</dbReference>
<dbReference type="InterPro" id="IPR006585">
    <property type="entry name" value="FTP1"/>
</dbReference>
<dbReference type="InterPro" id="IPR000772">
    <property type="entry name" value="Ricin_B_lectin"/>
</dbReference>
<evidence type="ECO:0000256" key="12">
    <source>
        <dbReference type="PROSITE-ProRule" id="PRU00152"/>
    </source>
</evidence>
<dbReference type="SMART" id="SM00034">
    <property type="entry name" value="CLECT"/>
    <property type="match status" value="1"/>
</dbReference>
<feature type="domain" description="F5/8 type C" evidence="15">
    <location>
        <begin position="1386"/>
        <end position="1540"/>
    </location>
</feature>
<dbReference type="Gene3D" id="2.60.60.20">
    <property type="entry name" value="PLAT/LH2 domain"/>
    <property type="match status" value="1"/>
</dbReference>
<dbReference type="InterPro" id="IPR016187">
    <property type="entry name" value="CTDL_fold"/>
</dbReference>
<evidence type="ECO:0000256" key="5">
    <source>
        <dbReference type="ARBA" id="ARBA00022729"/>
    </source>
</evidence>
<feature type="transmembrane region" description="Helical" evidence="14">
    <location>
        <begin position="2761"/>
        <end position="2788"/>
    </location>
</feature>
<dbReference type="InterPro" id="IPR036392">
    <property type="entry name" value="PLAT/LH2_dom_sf"/>
</dbReference>
<dbReference type="GO" id="GO:0016020">
    <property type="term" value="C:membrane"/>
    <property type="evidence" value="ECO:0007669"/>
    <property type="project" value="UniProtKB-SubCell"/>
</dbReference>
<dbReference type="GO" id="GO:0004222">
    <property type="term" value="F:metalloendopeptidase activity"/>
    <property type="evidence" value="ECO:0007669"/>
    <property type="project" value="InterPro"/>
</dbReference>
<evidence type="ECO:0000259" key="18">
    <source>
        <dbReference type="PROSITE" id="PS50221"/>
    </source>
</evidence>
<evidence type="ECO:0000256" key="14">
    <source>
        <dbReference type="SAM" id="Phobius"/>
    </source>
</evidence>
<dbReference type="SUPFAM" id="SSF50370">
    <property type="entry name" value="Ricin B-like lectins"/>
    <property type="match status" value="1"/>
</dbReference>
<dbReference type="InterPro" id="IPR003609">
    <property type="entry name" value="Pan_app"/>
</dbReference>
<dbReference type="Gene3D" id="2.60.40.10">
    <property type="entry name" value="Immunoglobulins"/>
    <property type="match status" value="6"/>
</dbReference>
<dbReference type="InterPro" id="IPR036116">
    <property type="entry name" value="FN3_sf"/>
</dbReference>
<dbReference type="SUPFAM" id="SSF49785">
    <property type="entry name" value="Galactose-binding domain-like"/>
    <property type="match status" value="2"/>
</dbReference>
<evidence type="ECO:0000256" key="6">
    <source>
        <dbReference type="ARBA" id="ARBA00022837"/>
    </source>
</evidence>
<dbReference type="Pfam" id="PF00754">
    <property type="entry name" value="F5_F8_type_C"/>
    <property type="match status" value="1"/>
</dbReference>
<dbReference type="InterPro" id="IPR008979">
    <property type="entry name" value="Galactose-bd-like_sf"/>
</dbReference>
<dbReference type="SUPFAM" id="SSF49265">
    <property type="entry name" value="Fibronectin type III"/>
    <property type="match status" value="3"/>
</dbReference>
<feature type="domain" description="GAIN-B" evidence="18">
    <location>
        <begin position="1860"/>
        <end position="2016"/>
    </location>
</feature>
<feature type="domain" description="Fibronectin type-III" evidence="19">
    <location>
        <begin position="690"/>
        <end position="778"/>
    </location>
</feature>
<dbReference type="InterPro" id="IPR035992">
    <property type="entry name" value="Ricin_B-like_lectins"/>
</dbReference>
<feature type="domain" description="Fibronectin type-III" evidence="19">
    <location>
        <begin position="414"/>
        <end position="504"/>
    </location>
</feature>
<feature type="domain" description="Fibronectin type-III" evidence="19">
    <location>
        <begin position="870"/>
        <end position="960"/>
    </location>
</feature>
<dbReference type="SMART" id="SM00607">
    <property type="entry name" value="FTP"/>
    <property type="match status" value="1"/>
</dbReference>
<evidence type="ECO:0000256" key="7">
    <source>
        <dbReference type="ARBA" id="ARBA00022989"/>
    </source>
</evidence>
<evidence type="ECO:0000256" key="3">
    <source>
        <dbReference type="ARBA" id="ARBA00022692"/>
    </source>
</evidence>
<dbReference type="Pfam" id="PF08016">
    <property type="entry name" value="PKD_channel"/>
    <property type="match status" value="1"/>
</dbReference>
<dbReference type="SUPFAM" id="SSF56436">
    <property type="entry name" value="C-type lectin-like"/>
    <property type="match status" value="1"/>
</dbReference>
<dbReference type="Gene3D" id="2.60.220.50">
    <property type="match status" value="1"/>
</dbReference>
<dbReference type="Gene3D" id="2.80.10.50">
    <property type="match status" value="1"/>
</dbReference>
<dbReference type="Gene3D" id="3.10.100.10">
    <property type="entry name" value="Mannose-Binding Protein A, subunit A"/>
    <property type="match status" value="1"/>
</dbReference>
<dbReference type="CDD" id="cd10909">
    <property type="entry name" value="ChtBD1_GH18_2"/>
    <property type="match status" value="1"/>
</dbReference>
<feature type="transmembrane region" description="Helical" evidence="14">
    <location>
        <begin position="2032"/>
        <end position="2052"/>
    </location>
</feature>
<dbReference type="Pfam" id="PF22633">
    <property type="entry name" value="F5_F8_type_C_2"/>
    <property type="match status" value="1"/>
</dbReference>
<dbReference type="InterPro" id="IPR012314">
    <property type="entry name" value="Pept_M12B_GON-ADAMTSs"/>
</dbReference>
<dbReference type="InterPro" id="IPR016186">
    <property type="entry name" value="C-type_lectin-like/link_sf"/>
</dbReference>
<feature type="region of interest" description="Disordered" evidence="13">
    <location>
        <begin position="3023"/>
        <end position="3050"/>
    </location>
</feature>
<dbReference type="InterPro" id="IPR013783">
    <property type="entry name" value="Ig-like_fold"/>
</dbReference>
<dbReference type="Gene3D" id="2.60.120.260">
    <property type="entry name" value="Galactose-binding domain-like"/>
    <property type="match status" value="2"/>
</dbReference>
<evidence type="ECO:0000259" key="17">
    <source>
        <dbReference type="PROSITE" id="PS50095"/>
    </source>
</evidence>
<feature type="domain" description="Apple" evidence="20">
    <location>
        <begin position="1315"/>
        <end position="1392"/>
    </location>
</feature>
<feature type="domain" description="Fibronectin type-III" evidence="19">
    <location>
        <begin position="505"/>
        <end position="596"/>
    </location>
</feature>
<evidence type="ECO:0000256" key="13">
    <source>
        <dbReference type="SAM" id="MobiDB-lite"/>
    </source>
</evidence>
<feature type="domain" description="PLAT" evidence="17">
    <location>
        <begin position="2077"/>
        <end position="2198"/>
    </location>
</feature>
<evidence type="ECO:0000259" key="16">
    <source>
        <dbReference type="PROSITE" id="PS50041"/>
    </source>
</evidence>
<keyword evidence="5" id="KW-0732">Signal</keyword>
<dbReference type="Pfam" id="PF01825">
    <property type="entry name" value="GPS"/>
    <property type="match status" value="1"/>
</dbReference>
<dbReference type="InterPro" id="IPR001024">
    <property type="entry name" value="PLAT/LH2_dom"/>
</dbReference>
<dbReference type="PROSITE" id="PS50022">
    <property type="entry name" value="FA58C_3"/>
    <property type="match status" value="1"/>
</dbReference>
<dbReference type="GO" id="GO:0005262">
    <property type="term" value="F:calcium channel activity"/>
    <property type="evidence" value="ECO:0007669"/>
    <property type="project" value="TreeGrafter"/>
</dbReference>
<feature type="transmembrane region" description="Helical" evidence="14">
    <location>
        <begin position="2380"/>
        <end position="2403"/>
    </location>
</feature>
<evidence type="ECO:0000256" key="4">
    <source>
        <dbReference type="ARBA" id="ARBA00022723"/>
    </source>
</evidence>
<evidence type="ECO:0000256" key="11">
    <source>
        <dbReference type="PIRSR" id="PIRSR603915-2"/>
    </source>
</evidence>
<dbReference type="InterPro" id="IPR003915">
    <property type="entry name" value="PKD_2"/>
</dbReference>
<dbReference type="SMART" id="SM00060">
    <property type="entry name" value="FN3"/>
    <property type="match status" value="6"/>
</dbReference>
<dbReference type="PROSITE" id="PS50231">
    <property type="entry name" value="RICIN_B_LECTIN"/>
    <property type="match status" value="1"/>
</dbReference>
<keyword evidence="7 14" id="KW-1133">Transmembrane helix</keyword>
<evidence type="ECO:0000256" key="9">
    <source>
        <dbReference type="ARBA" id="ARBA00023157"/>
    </source>
</evidence>
<feature type="domain" description="GON" evidence="21">
    <location>
        <begin position="62"/>
        <end position="275"/>
    </location>
</feature>
<dbReference type="InterPro" id="IPR057244">
    <property type="entry name" value="GAIN_B"/>
</dbReference>
<feature type="transmembrane region" description="Helical" evidence="14">
    <location>
        <begin position="2808"/>
        <end position="2828"/>
    </location>
</feature>
<dbReference type="PROSITE" id="PS50853">
    <property type="entry name" value="FN3"/>
    <property type="match status" value="5"/>
</dbReference>
<dbReference type="CDD" id="cd00037">
    <property type="entry name" value="CLECT"/>
    <property type="match status" value="1"/>
</dbReference>
<name>A0A8J9W2D5_BRALA</name>
<dbReference type="OrthoDB" id="444119at2759"/>
<feature type="transmembrane region" description="Helical" evidence="14">
    <location>
        <begin position="2909"/>
        <end position="2929"/>
    </location>
</feature>
<accession>A0A8J9W2D5</accession>
<dbReference type="InterPro" id="IPR000421">
    <property type="entry name" value="FA58C"/>
</dbReference>
<dbReference type="PROSITE" id="PS50948">
    <property type="entry name" value="PAN"/>
    <property type="match status" value="1"/>
</dbReference>
<feature type="transmembrane region" description="Helical" evidence="14">
    <location>
        <begin position="2244"/>
        <end position="2264"/>
    </location>
</feature>
<evidence type="ECO:0000259" key="15">
    <source>
        <dbReference type="PROSITE" id="PS50022"/>
    </source>
</evidence>
<dbReference type="FunFam" id="2.60.60.20:FF:000022">
    <property type="entry name" value="Uncharacterized protein"/>
    <property type="match status" value="1"/>
</dbReference>
<evidence type="ECO:0000259" key="21">
    <source>
        <dbReference type="PROSITE" id="PS51046"/>
    </source>
</evidence>
<feature type="disulfide bond" evidence="11">
    <location>
        <begin position="2574"/>
        <end position="2587"/>
    </location>
</feature>
<evidence type="ECO:0000256" key="8">
    <source>
        <dbReference type="ARBA" id="ARBA00023136"/>
    </source>
</evidence>
<keyword evidence="4" id="KW-0479">Metal-binding</keyword>
<keyword evidence="23" id="KW-1185">Reference proteome</keyword>
<dbReference type="GO" id="GO:0005509">
    <property type="term" value="F:calcium ion binding"/>
    <property type="evidence" value="ECO:0007669"/>
    <property type="project" value="InterPro"/>
</dbReference>
<organism evidence="22 23">
    <name type="scientific">Branchiostoma lanceolatum</name>
    <name type="common">Common lancelet</name>
    <name type="synonym">Amphioxus lanceolatum</name>
    <dbReference type="NCBI Taxonomy" id="7740"/>
    <lineage>
        <taxon>Eukaryota</taxon>
        <taxon>Metazoa</taxon>
        <taxon>Chordata</taxon>
        <taxon>Cephalochordata</taxon>
        <taxon>Leptocardii</taxon>
        <taxon>Amphioxiformes</taxon>
        <taxon>Branchiostomatidae</taxon>
        <taxon>Branchiostoma</taxon>
    </lineage>
</organism>
<feature type="compositionally biased region" description="Polar residues" evidence="13">
    <location>
        <begin position="3026"/>
        <end position="3035"/>
    </location>
</feature>
<dbReference type="InterPro" id="IPR051223">
    <property type="entry name" value="Polycystin"/>
</dbReference>
<dbReference type="PRINTS" id="PR01433">
    <property type="entry name" value="POLYCYSTIN2"/>
</dbReference>
<dbReference type="InterPro" id="IPR000203">
    <property type="entry name" value="GPS"/>
</dbReference>
<dbReference type="GO" id="GO:0050982">
    <property type="term" value="P:detection of mechanical stimulus"/>
    <property type="evidence" value="ECO:0007669"/>
    <property type="project" value="TreeGrafter"/>
</dbReference>
<dbReference type="CDD" id="cd00063">
    <property type="entry name" value="FN3"/>
    <property type="match status" value="6"/>
</dbReference>
<keyword evidence="10" id="KW-0325">Glycoprotein</keyword>
<dbReference type="PROSITE" id="PS50221">
    <property type="entry name" value="GAIN_B"/>
    <property type="match status" value="1"/>
</dbReference>
<dbReference type="InterPro" id="IPR046791">
    <property type="entry name" value="Polycystin_dom"/>
</dbReference>
<feature type="transmembrane region" description="Helical" evidence="14">
    <location>
        <begin position="2337"/>
        <end position="2360"/>
    </location>
</feature>